<feature type="domain" description="C-type lectin" evidence="9">
    <location>
        <begin position="259"/>
        <end position="375"/>
    </location>
</feature>
<dbReference type="SUPFAM" id="SSF56436">
    <property type="entry name" value="C-type lectin-like"/>
    <property type="match status" value="1"/>
</dbReference>
<dbReference type="InterPro" id="IPR008979">
    <property type="entry name" value="Galactose-bd-like_sf"/>
</dbReference>
<feature type="region of interest" description="Disordered" evidence="7">
    <location>
        <begin position="1084"/>
        <end position="1104"/>
    </location>
</feature>
<dbReference type="Gene3D" id="2.60.120.260">
    <property type="entry name" value="Galactose-binding domain-like"/>
    <property type="match status" value="1"/>
</dbReference>
<dbReference type="AlphaFoldDB" id="A0A9P0CG93"/>
<evidence type="ECO:0000313" key="12">
    <source>
        <dbReference type="Proteomes" id="UP001152759"/>
    </source>
</evidence>
<dbReference type="InterPro" id="IPR006585">
    <property type="entry name" value="FTP1"/>
</dbReference>
<dbReference type="Pfam" id="PF22633">
    <property type="entry name" value="F5_F8_type_C_2"/>
    <property type="match status" value="1"/>
</dbReference>
<dbReference type="FunFam" id="2.60.120.260:FF:000105">
    <property type="entry name" value="Sushi, von Willebrand factor type A, EGF and pentraxin domain-containing protein 1"/>
    <property type="match status" value="1"/>
</dbReference>
<organism evidence="11 12">
    <name type="scientific">Bemisia tabaci</name>
    <name type="common">Sweetpotato whitefly</name>
    <name type="synonym">Aleurodes tabaci</name>
    <dbReference type="NCBI Taxonomy" id="7038"/>
    <lineage>
        <taxon>Eukaryota</taxon>
        <taxon>Metazoa</taxon>
        <taxon>Ecdysozoa</taxon>
        <taxon>Arthropoda</taxon>
        <taxon>Hexapoda</taxon>
        <taxon>Insecta</taxon>
        <taxon>Pterygota</taxon>
        <taxon>Neoptera</taxon>
        <taxon>Paraneoptera</taxon>
        <taxon>Hemiptera</taxon>
        <taxon>Sternorrhyncha</taxon>
        <taxon>Aleyrodoidea</taxon>
        <taxon>Aleyrodidae</taxon>
        <taxon>Aleyrodinae</taxon>
        <taxon>Bemisia</taxon>
    </lineage>
</organism>
<evidence type="ECO:0000256" key="6">
    <source>
        <dbReference type="PROSITE-ProRule" id="PRU00302"/>
    </source>
</evidence>
<feature type="transmembrane region" description="Helical" evidence="8">
    <location>
        <begin position="1011"/>
        <end position="1034"/>
    </location>
</feature>
<dbReference type="SMART" id="SM00032">
    <property type="entry name" value="CCP"/>
    <property type="match status" value="11"/>
</dbReference>
<feature type="domain" description="Sushi" evidence="10">
    <location>
        <begin position="883"/>
        <end position="940"/>
    </location>
</feature>
<dbReference type="PANTHER" id="PTHR45656:SF4">
    <property type="entry name" value="PROTEIN CBR-CLEC-78"/>
    <property type="match status" value="1"/>
</dbReference>
<feature type="domain" description="Sushi" evidence="10">
    <location>
        <begin position="564"/>
        <end position="625"/>
    </location>
</feature>
<evidence type="ECO:0000313" key="11">
    <source>
        <dbReference type="EMBL" id="CAH0772985.1"/>
    </source>
</evidence>
<keyword evidence="5 6" id="KW-1015">Disulfide bond</keyword>
<dbReference type="InterPro" id="IPR001304">
    <property type="entry name" value="C-type_lectin-like"/>
</dbReference>
<keyword evidence="8" id="KW-1133">Transmembrane helix</keyword>
<evidence type="ECO:0008006" key="13">
    <source>
        <dbReference type="Google" id="ProtNLM"/>
    </source>
</evidence>
<dbReference type="InterPro" id="IPR018378">
    <property type="entry name" value="C-type_lectin_CS"/>
</dbReference>
<keyword evidence="12" id="KW-1185">Reference proteome</keyword>
<dbReference type="InterPro" id="IPR016187">
    <property type="entry name" value="CTDL_fold"/>
</dbReference>
<dbReference type="SUPFAM" id="SSF57535">
    <property type="entry name" value="Complement control module/SCR domain"/>
    <property type="match status" value="11"/>
</dbReference>
<keyword evidence="8" id="KW-0812">Transmembrane</keyword>
<evidence type="ECO:0000256" key="8">
    <source>
        <dbReference type="SAM" id="Phobius"/>
    </source>
</evidence>
<accession>A0A9P0CG93</accession>
<dbReference type="SMART" id="SM00607">
    <property type="entry name" value="FTP"/>
    <property type="match status" value="1"/>
</dbReference>
<dbReference type="Pfam" id="PF00084">
    <property type="entry name" value="Sushi"/>
    <property type="match status" value="11"/>
</dbReference>
<feature type="domain" description="Sushi" evidence="10">
    <location>
        <begin position="506"/>
        <end position="563"/>
    </location>
</feature>
<keyword evidence="2" id="KW-0732">Signal</keyword>
<feature type="domain" description="Sushi" evidence="10">
    <location>
        <begin position="626"/>
        <end position="683"/>
    </location>
</feature>
<dbReference type="InterPro" id="IPR035976">
    <property type="entry name" value="Sushi/SCR/CCP_sf"/>
</dbReference>
<keyword evidence="6" id="KW-0768">Sushi</keyword>
<proteinExistence type="predicted"/>
<feature type="domain" description="Sushi" evidence="10">
    <location>
        <begin position="823"/>
        <end position="882"/>
    </location>
</feature>
<keyword evidence="8" id="KW-0472">Membrane</keyword>
<feature type="domain" description="Sushi" evidence="10">
    <location>
        <begin position="388"/>
        <end position="445"/>
    </location>
</feature>
<dbReference type="GO" id="GO:0046872">
    <property type="term" value="F:metal ion binding"/>
    <property type="evidence" value="ECO:0007669"/>
    <property type="project" value="UniProtKB-KW"/>
</dbReference>
<feature type="disulfide bond" evidence="6">
    <location>
        <begin position="69"/>
        <end position="96"/>
    </location>
</feature>
<evidence type="ECO:0000259" key="10">
    <source>
        <dbReference type="PROSITE" id="PS50923"/>
    </source>
</evidence>
<evidence type="ECO:0000256" key="7">
    <source>
        <dbReference type="SAM" id="MobiDB-lite"/>
    </source>
</evidence>
<evidence type="ECO:0000256" key="5">
    <source>
        <dbReference type="ARBA" id="ARBA00023157"/>
    </source>
</evidence>
<dbReference type="InterPro" id="IPR051277">
    <property type="entry name" value="SEZ6_CSMD_C4BPB_Regulators"/>
</dbReference>
<dbReference type="EMBL" id="OU963866">
    <property type="protein sequence ID" value="CAH0772985.1"/>
    <property type="molecule type" value="Genomic_DNA"/>
</dbReference>
<feature type="disulfide bond" evidence="6">
    <location>
        <begin position="971"/>
        <end position="998"/>
    </location>
</feature>
<feature type="disulfide bond" evidence="6">
    <location>
        <begin position="911"/>
        <end position="938"/>
    </location>
</feature>
<feature type="domain" description="Sushi" evidence="10">
    <location>
        <begin position="446"/>
        <end position="505"/>
    </location>
</feature>
<feature type="disulfide bond" evidence="6">
    <location>
        <begin position="793"/>
        <end position="820"/>
    </location>
</feature>
<sequence>MVKLRNCVLVLCQRIRSGTLLLSLLFVSGYLTKPVGSDSTCGHPAVPVNAKVSLPNGTLSSGTLATYTCDDGYEIFGSSTITCGTSGTWQGEMPFCGTNIALRRPANQSTTVRGGAAGNANDGEKTTVHDGKRCTETMKETSPWWKVDLLRPYPIKVVRVTTRGCCGHQPLQDLEIRVGNSTDLQRNPLCAWFPGTIEEGITKTFTCARTLVGQHVFLQLVGVEGSLTLCEVEVFSTDEFSNDRCAPVGVGNDVELAAFDHTCYEFNVGSGRSFEGAREQCKSNGGDLLHGLKPITNSWLLTELDRRKERLKTQLVWIGAQREPGYTSRTWKWVNGEVIAKPSWGKDQPNNYNGEQNCVVLDGGRNWLWNDVGCNLDYLHWICQHTPSVCGSPDKNLNTTIEGNDFKVGKAISYHCPEGHMLVGDHNRTCKSDGFWSGSAPTCKYVDCGKLGNIDHGEVKLTDGRTTHGATAVYTCATNYTLMGNAQRTCGDGGVWTGDSPQCLFDWCADPPQIAGGMVKTSSKRTGSIASYSCEPGFILFGQHELTCGLGGEWSGKAPSCKYIDCGAPPNIDNGKYQLLNGTTTHSSLVEYSCAEDYWLEPPENRRQICTREGKWSAEPPSCELITCPEPDVPAGGFVVGYDFNVHSVIEFHCEAGYLLRGNPTLTCTVQGEWSHEPPTCQYVDCGKLPSLPYGSVNYLNGTTHLESEVVYSCVHNYRISGNPRRKCLESQHWSGSAPKCEEIRCPEPVLAEHSILSVTGNDRVYGRTLIKTSDSERSTATYKIGALVKYRCERGYKIQGDPLSTCEDTGLWSGAVPECVYVDCGMPEEVNHGTFNLASNVTYYGAAVLYECNENYELVGHARRLCLENGTWNSETPKCEEIHCKEPETEGGLTAKVSMYNVGGVAHYSCARGQLMEGNSTRICLNSGKWGGKLPKCSYVDCKHPGKIENGRVIVMNSSTIYNSAVEYHCIPQYQRIGPYLRKCLEDGSWSGEQPRCEMMASEASESQTVGYAISVGIGVVLFLLILLGLLFLRLRKETPVKNTENVEGAIRKEEQGAAVTLYATLNGNGHPNNIYDNIHDPESMYDSPYEETSHYELSPTARRNNSAQVTINGVAVR</sequence>
<dbReference type="InterPro" id="IPR000436">
    <property type="entry name" value="Sushi_SCR_CCP_dom"/>
</dbReference>
<dbReference type="CDD" id="cd00033">
    <property type="entry name" value="CCP"/>
    <property type="match status" value="11"/>
</dbReference>
<dbReference type="Gene3D" id="3.10.100.10">
    <property type="entry name" value="Mannose-Binding Protein A, subunit A"/>
    <property type="match status" value="1"/>
</dbReference>
<protein>
    <recommendedName>
        <fullName evidence="13">Sushi, von Willebrand factor type A, EGF and pentraxin domain-containing protein 1</fullName>
    </recommendedName>
</protein>
<feature type="disulfide bond" evidence="6">
    <location>
        <begin position="853"/>
        <end position="880"/>
    </location>
</feature>
<evidence type="ECO:0000256" key="4">
    <source>
        <dbReference type="ARBA" id="ARBA00022837"/>
    </source>
</evidence>
<feature type="compositionally biased region" description="Basic and acidic residues" evidence="7">
    <location>
        <begin position="122"/>
        <end position="131"/>
    </location>
</feature>
<dbReference type="PROSITE" id="PS50923">
    <property type="entry name" value="SUSHI"/>
    <property type="match status" value="11"/>
</dbReference>
<feature type="disulfide bond" evidence="6">
    <location>
        <begin position="714"/>
        <end position="741"/>
    </location>
</feature>
<evidence type="ECO:0000256" key="3">
    <source>
        <dbReference type="ARBA" id="ARBA00022737"/>
    </source>
</evidence>
<gene>
    <name evidence="11" type="ORF">BEMITA_LOCUS9534</name>
</gene>
<dbReference type="Gene3D" id="2.10.70.10">
    <property type="entry name" value="Complement Module, domain 1"/>
    <property type="match status" value="11"/>
</dbReference>
<keyword evidence="4" id="KW-0106">Calcium</keyword>
<dbReference type="OrthoDB" id="406096at2759"/>
<reference evidence="11" key="1">
    <citation type="submission" date="2021-12" db="EMBL/GenBank/DDBJ databases">
        <authorList>
            <person name="King R."/>
        </authorList>
    </citation>
    <scope>NUCLEOTIDE SEQUENCE</scope>
</reference>
<dbReference type="PROSITE" id="PS50041">
    <property type="entry name" value="C_TYPE_LECTIN_2"/>
    <property type="match status" value="1"/>
</dbReference>
<evidence type="ECO:0000256" key="1">
    <source>
        <dbReference type="ARBA" id="ARBA00022723"/>
    </source>
</evidence>
<feature type="domain" description="Sushi" evidence="10">
    <location>
        <begin position="39"/>
        <end position="98"/>
    </location>
</feature>
<comment type="caution">
    <text evidence="6">Lacks conserved residue(s) required for the propagation of feature annotation.</text>
</comment>
<evidence type="ECO:0000256" key="2">
    <source>
        <dbReference type="ARBA" id="ARBA00022729"/>
    </source>
</evidence>
<feature type="domain" description="Sushi" evidence="10">
    <location>
        <begin position="941"/>
        <end position="1000"/>
    </location>
</feature>
<dbReference type="SUPFAM" id="SSF49785">
    <property type="entry name" value="Galactose-binding domain-like"/>
    <property type="match status" value="1"/>
</dbReference>
<feature type="disulfide bond" evidence="6">
    <location>
        <begin position="416"/>
        <end position="443"/>
    </location>
</feature>
<name>A0A9P0CG93_BEMTA</name>
<evidence type="ECO:0000259" key="9">
    <source>
        <dbReference type="PROSITE" id="PS50041"/>
    </source>
</evidence>
<feature type="region of interest" description="Disordered" evidence="7">
    <location>
        <begin position="107"/>
        <end position="131"/>
    </location>
</feature>
<dbReference type="InterPro" id="IPR016186">
    <property type="entry name" value="C-type_lectin-like/link_sf"/>
</dbReference>
<feature type="disulfide bond" evidence="6">
    <location>
        <begin position="654"/>
        <end position="681"/>
    </location>
</feature>
<keyword evidence="1" id="KW-0479">Metal-binding</keyword>
<feature type="domain" description="Sushi" evidence="10">
    <location>
        <begin position="684"/>
        <end position="743"/>
    </location>
</feature>
<dbReference type="CDD" id="cd00037">
    <property type="entry name" value="CLECT"/>
    <property type="match status" value="1"/>
</dbReference>
<dbReference type="KEGG" id="btab:109032150"/>
<dbReference type="Proteomes" id="UP001152759">
    <property type="component" value="Chromosome 5"/>
</dbReference>
<dbReference type="SMART" id="SM00034">
    <property type="entry name" value="CLECT"/>
    <property type="match status" value="1"/>
</dbReference>
<dbReference type="PROSITE" id="PS00615">
    <property type="entry name" value="C_TYPE_LECTIN_1"/>
    <property type="match status" value="1"/>
</dbReference>
<dbReference type="Pfam" id="PF00059">
    <property type="entry name" value="Lectin_C"/>
    <property type="match status" value="1"/>
</dbReference>
<feature type="disulfide bond" evidence="6">
    <location>
        <begin position="534"/>
        <end position="561"/>
    </location>
</feature>
<keyword evidence="3" id="KW-0677">Repeat</keyword>
<feature type="domain" description="Sushi" evidence="10">
    <location>
        <begin position="744"/>
        <end position="822"/>
    </location>
</feature>
<feature type="disulfide bond" evidence="6">
    <location>
        <begin position="476"/>
        <end position="503"/>
    </location>
</feature>
<dbReference type="PANTHER" id="PTHR45656">
    <property type="entry name" value="PROTEIN CBR-CLEC-78"/>
    <property type="match status" value="1"/>
</dbReference>